<dbReference type="RefSeq" id="WP_246374892.1">
    <property type="nucleotide sequence ID" value="NZ_JACHEU010000009.1"/>
</dbReference>
<dbReference type="PROSITE" id="PS52016">
    <property type="entry name" value="TONB_DEPENDENT_REC_3"/>
    <property type="match status" value="1"/>
</dbReference>
<evidence type="ECO:0000256" key="11">
    <source>
        <dbReference type="PROSITE-ProRule" id="PRU01360"/>
    </source>
</evidence>
<organism evidence="15 16">
    <name type="scientific">Aquamicrobium lusatiense</name>
    <dbReference type="NCBI Taxonomy" id="89772"/>
    <lineage>
        <taxon>Bacteria</taxon>
        <taxon>Pseudomonadati</taxon>
        <taxon>Pseudomonadota</taxon>
        <taxon>Alphaproteobacteria</taxon>
        <taxon>Hyphomicrobiales</taxon>
        <taxon>Phyllobacteriaceae</taxon>
        <taxon>Aquamicrobium</taxon>
    </lineage>
</organism>
<comment type="caution">
    <text evidence="15">The sequence shown here is derived from an EMBL/GenBank/DDBJ whole genome shotgun (WGS) entry which is preliminary data.</text>
</comment>
<evidence type="ECO:0000256" key="10">
    <source>
        <dbReference type="ARBA" id="ARBA00023237"/>
    </source>
</evidence>
<name>A0A7W9S827_9HYPH</name>
<evidence type="ECO:0000259" key="14">
    <source>
        <dbReference type="SMART" id="SM00965"/>
    </source>
</evidence>
<comment type="subcellular location">
    <subcellularLocation>
        <location evidence="1 11">Cell outer membrane</location>
        <topology evidence="1 11">Multi-pass membrane protein</topology>
    </subcellularLocation>
</comment>
<keyword evidence="9 11" id="KW-0472">Membrane</keyword>
<evidence type="ECO:0000256" key="6">
    <source>
        <dbReference type="ARBA" id="ARBA00023004"/>
    </source>
</evidence>
<evidence type="ECO:0000256" key="12">
    <source>
        <dbReference type="RuleBase" id="RU003357"/>
    </source>
</evidence>
<dbReference type="InterPro" id="IPR011662">
    <property type="entry name" value="Secretin/TonB_short_N"/>
</dbReference>
<dbReference type="EMBL" id="JACHEU010000009">
    <property type="protein sequence ID" value="MBB6014708.1"/>
    <property type="molecule type" value="Genomic_DNA"/>
</dbReference>
<dbReference type="Gene3D" id="2.40.170.20">
    <property type="entry name" value="TonB-dependent receptor, beta-barrel domain"/>
    <property type="match status" value="1"/>
</dbReference>
<evidence type="ECO:0000256" key="4">
    <source>
        <dbReference type="ARBA" id="ARBA00022496"/>
    </source>
</evidence>
<dbReference type="PANTHER" id="PTHR32552">
    <property type="entry name" value="FERRICHROME IRON RECEPTOR-RELATED"/>
    <property type="match status" value="1"/>
</dbReference>
<keyword evidence="13" id="KW-0732">Signal</keyword>
<evidence type="ECO:0000256" key="9">
    <source>
        <dbReference type="ARBA" id="ARBA00023136"/>
    </source>
</evidence>
<protein>
    <submittedName>
        <fullName evidence="15">Outer membrane receptor protein involved in Fe transport</fullName>
    </submittedName>
</protein>
<evidence type="ECO:0000256" key="1">
    <source>
        <dbReference type="ARBA" id="ARBA00004571"/>
    </source>
</evidence>
<reference evidence="15 16" key="1">
    <citation type="submission" date="2020-08" db="EMBL/GenBank/DDBJ databases">
        <title>Genomic Encyclopedia of Type Strains, Phase IV (KMG-IV): sequencing the most valuable type-strain genomes for metagenomic binning, comparative biology and taxonomic classification.</title>
        <authorList>
            <person name="Goeker M."/>
        </authorList>
    </citation>
    <scope>NUCLEOTIDE SEQUENCE [LARGE SCALE GENOMIC DNA]</scope>
    <source>
        <strain evidence="15 16">DSM 11099</strain>
    </source>
</reference>
<dbReference type="CDD" id="cd01347">
    <property type="entry name" value="ligand_gated_channel"/>
    <property type="match status" value="1"/>
</dbReference>
<keyword evidence="2 11" id="KW-0813">Transport</keyword>
<dbReference type="Pfam" id="PF00593">
    <property type="entry name" value="TonB_dep_Rec_b-barrel"/>
    <property type="match status" value="1"/>
</dbReference>
<evidence type="ECO:0000256" key="2">
    <source>
        <dbReference type="ARBA" id="ARBA00022448"/>
    </source>
</evidence>
<dbReference type="GO" id="GO:0006826">
    <property type="term" value="P:iron ion transport"/>
    <property type="evidence" value="ECO:0007669"/>
    <property type="project" value="UniProtKB-KW"/>
</dbReference>
<evidence type="ECO:0000256" key="13">
    <source>
        <dbReference type="SAM" id="SignalP"/>
    </source>
</evidence>
<dbReference type="InterPro" id="IPR012910">
    <property type="entry name" value="Plug_dom"/>
</dbReference>
<evidence type="ECO:0000256" key="3">
    <source>
        <dbReference type="ARBA" id="ARBA00022452"/>
    </source>
</evidence>
<keyword evidence="15" id="KW-0675">Receptor</keyword>
<keyword evidence="8 12" id="KW-0798">TonB box</keyword>
<keyword evidence="5 11" id="KW-0812">Transmembrane</keyword>
<feature type="signal peptide" evidence="13">
    <location>
        <begin position="1"/>
        <end position="16"/>
    </location>
</feature>
<dbReference type="Pfam" id="PF07660">
    <property type="entry name" value="STN"/>
    <property type="match status" value="1"/>
</dbReference>
<dbReference type="SMART" id="SM00965">
    <property type="entry name" value="STN"/>
    <property type="match status" value="1"/>
</dbReference>
<evidence type="ECO:0000313" key="16">
    <source>
        <dbReference type="Proteomes" id="UP000533306"/>
    </source>
</evidence>
<sequence>MASTMLALTWTVPAVAQSTAPAHSAQQPISVPAGPLTPALNRLAAQSGLQILFDADLARGKTTRGASGNLTPAQALNAVLGGTGLSARFAGGNQVVLSISAASASDTNYAASIAGATMLAPIIIYGSRDTTTLGRSASSVNVVTARDIEGGSIRTLQDSFRRMGNVMDGADANSGFVIRGMSSEGFVPGGTPVGSLYVDGVLQTRWNARRAPRSLWDVEQVEVYRGPQSTLSGRAATTGAIYIKSKDPVFEKEAALSATVGNNSRVGGAFMVNTPLVEDQIALRMSGTYERSKTPINMPTYESFARFDDFSTDLSYNIRGKLLFEPAEMPETKALLSYVFSKENPVTNFIGIKPGEYDFDDFRGDFFSIPNDAEYRPHKMHSVGLEITHDFSETLRLTSLTGLNDGATVRKSIETGEPGYSTSRHGTVDDTLLSQELRLNYEADRWQWVAGLYGSYQSTDSDLIIVAPFSPLPLARQHQTIYGRTTNLAVFGEATYEFVPTWDVTLGGRLDYLRSRDEAYVSVAHPVTGTVLASGSGVPVIEEVHFVPKVGISKSFDDNHRVGLTYSQGFRSGGYYINTRSRAVFTYEPEKAHSFELFYKGRLLDDRLALNANLFLTQYKDQQIEVRPDPFNAAYRETRNAAESRAWGFEIEPTWQVTPAFSAFASIGYLNAKFERFDLGPTYGDLSGERLPNAPEWTVGFGGRYDFDNGFYVGADAKYTSGSKAIFGVAPQDSLDSRFIVNAQIGFVQDNWEINVFAENLLDEIYFTGTDVDAIPAYAQLGPRRSVGLNVKARF</sequence>
<evidence type="ECO:0000256" key="8">
    <source>
        <dbReference type="ARBA" id="ARBA00023077"/>
    </source>
</evidence>
<keyword evidence="16" id="KW-1185">Reference proteome</keyword>
<dbReference type="InterPro" id="IPR036942">
    <property type="entry name" value="Beta-barrel_TonB_sf"/>
</dbReference>
<evidence type="ECO:0000256" key="7">
    <source>
        <dbReference type="ARBA" id="ARBA00023065"/>
    </source>
</evidence>
<dbReference type="AlphaFoldDB" id="A0A7W9S827"/>
<keyword evidence="7" id="KW-0406">Ion transport</keyword>
<keyword evidence="4" id="KW-0410">Iron transport</keyword>
<dbReference type="Gene3D" id="3.55.50.30">
    <property type="match status" value="1"/>
</dbReference>
<dbReference type="SUPFAM" id="SSF56935">
    <property type="entry name" value="Porins"/>
    <property type="match status" value="1"/>
</dbReference>
<accession>A0A7W9S827</accession>
<dbReference type="Proteomes" id="UP000533306">
    <property type="component" value="Unassembled WGS sequence"/>
</dbReference>
<feature type="chain" id="PRO_5030626374" evidence="13">
    <location>
        <begin position="17"/>
        <end position="795"/>
    </location>
</feature>
<gene>
    <name evidence="15" type="ORF">HNR59_004104</name>
</gene>
<dbReference type="Pfam" id="PF07715">
    <property type="entry name" value="Plug"/>
    <property type="match status" value="1"/>
</dbReference>
<evidence type="ECO:0000313" key="15">
    <source>
        <dbReference type="EMBL" id="MBB6014708.1"/>
    </source>
</evidence>
<keyword evidence="3 11" id="KW-1134">Transmembrane beta strand</keyword>
<keyword evidence="6" id="KW-0408">Iron</keyword>
<dbReference type="PANTHER" id="PTHR32552:SF81">
    <property type="entry name" value="TONB-DEPENDENT OUTER MEMBRANE RECEPTOR"/>
    <property type="match status" value="1"/>
</dbReference>
<dbReference type="GO" id="GO:0009279">
    <property type="term" value="C:cell outer membrane"/>
    <property type="evidence" value="ECO:0007669"/>
    <property type="project" value="UniProtKB-SubCell"/>
</dbReference>
<evidence type="ECO:0000256" key="5">
    <source>
        <dbReference type="ARBA" id="ARBA00022692"/>
    </source>
</evidence>
<feature type="domain" description="Secretin/TonB short N-terminal" evidence="14">
    <location>
        <begin position="49"/>
        <end position="100"/>
    </location>
</feature>
<comment type="similarity">
    <text evidence="11 12">Belongs to the TonB-dependent receptor family.</text>
</comment>
<dbReference type="InterPro" id="IPR039426">
    <property type="entry name" value="TonB-dep_rcpt-like"/>
</dbReference>
<dbReference type="InterPro" id="IPR000531">
    <property type="entry name" value="Beta-barrel_TonB"/>
</dbReference>
<proteinExistence type="inferred from homology"/>
<keyword evidence="10 11" id="KW-0998">Cell outer membrane</keyword>